<keyword evidence="1" id="KW-1133">Transmembrane helix</keyword>
<feature type="transmembrane region" description="Helical" evidence="1">
    <location>
        <begin position="51"/>
        <end position="70"/>
    </location>
</feature>
<keyword evidence="1" id="KW-0472">Membrane</keyword>
<evidence type="ECO:0000256" key="1">
    <source>
        <dbReference type="SAM" id="Phobius"/>
    </source>
</evidence>
<dbReference type="Proteomes" id="UP000232883">
    <property type="component" value="Chromosome"/>
</dbReference>
<keyword evidence="1" id="KW-0812">Transmembrane</keyword>
<feature type="transmembrane region" description="Helical" evidence="1">
    <location>
        <begin position="28"/>
        <end position="45"/>
    </location>
</feature>
<sequence length="71" mass="7452">MVKKINKHIRKQLAPNQPEKAMLSKGKLIGGIVLLIAGLIMLIAGMGTVAFIGLILSLLGFLGVIVGLFGI</sequence>
<dbReference type="AlphaFoldDB" id="A0A2K8ZBV4"/>
<name>A0A2K8ZBV4_9BACT</name>
<evidence type="ECO:0000313" key="2">
    <source>
        <dbReference type="EMBL" id="AUD07342.1"/>
    </source>
</evidence>
<protein>
    <recommendedName>
        <fullName evidence="4">DUF2892 domain-containing protein</fullName>
    </recommendedName>
</protein>
<proteinExistence type="predicted"/>
<accession>A0A2K8ZBV4</accession>
<reference evidence="2 3" key="1">
    <citation type="submission" date="2017-11" db="EMBL/GenBank/DDBJ databases">
        <title>Taxonomic description and genome sequences of Spirosoma HA7 sp. nov., isolated from pollen microhabitat of Corylus avellana.</title>
        <authorList>
            <person name="Ambika Manirajan B."/>
            <person name="Suarez C."/>
            <person name="Ratering S."/>
            <person name="Geissler-Plaum R."/>
            <person name="Cardinale M."/>
            <person name="Sylvia S."/>
        </authorList>
    </citation>
    <scope>NUCLEOTIDE SEQUENCE [LARGE SCALE GENOMIC DNA]</scope>
    <source>
        <strain evidence="2 3">HA7</strain>
    </source>
</reference>
<gene>
    <name evidence="2" type="ORF">CWM47_16630</name>
</gene>
<evidence type="ECO:0000313" key="3">
    <source>
        <dbReference type="Proteomes" id="UP000232883"/>
    </source>
</evidence>
<evidence type="ECO:0008006" key="4">
    <source>
        <dbReference type="Google" id="ProtNLM"/>
    </source>
</evidence>
<dbReference type="EMBL" id="CP025096">
    <property type="protein sequence ID" value="AUD07342.1"/>
    <property type="molecule type" value="Genomic_DNA"/>
</dbReference>
<keyword evidence="3" id="KW-1185">Reference proteome</keyword>
<dbReference type="KEGG" id="spir:CWM47_16630"/>
<organism evidence="2 3">
    <name type="scientific">Spirosoma pollinicola</name>
    <dbReference type="NCBI Taxonomy" id="2057025"/>
    <lineage>
        <taxon>Bacteria</taxon>
        <taxon>Pseudomonadati</taxon>
        <taxon>Bacteroidota</taxon>
        <taxon>Cytophagia</taxon>
        <taxon>Cytophagales</taxon>
        <taxon>Cytophagaceae</taxon>
        <taxon>Spirosoma</taxon>
    </lineage>
</organism>